<accession>A0A9Y2ERF1</accession>
<dbReference type="PROSITE" id="PS51482">
    <property type="entry name" value="DEGV"/>
    <property type="match status" value="1"/>
</dbReference>
<dbReference type="KEGG" id="sgbi:P3F81_01965"/>
<dbReference type="PANTHER" id="PTHR33434">
    <property type="entry name" value="DEGV DOMAIN-CONTAINING PROTEIN DR_1986-RELATED"/>
    <property type="match status" value="1"/>
</dbReference>
<protein>
    <submittedName>
        <fullName evidence="2">DegV family protein</fullName>
    </submittedName>
</protein>
<organism evidence="2 3">
    <name type="scientific">Selenobaculum gibii</name>
    <dbReference type="NCBI Taxonomy" id="3054208"/>
    <lineage>
        <taxon>Bacteria</taxon>
        <taxon>Bacillati</taxon>
        <taxon>Bacillota</taxon>
        <taxon>Negativicutes</taxon>
        <taxon>Selenomonadales</taxon>
        <taxon>Selenomonadaceae</taxon>
        <taxon>Selenobaculum</taxon>
    </lineage>
</organism>
<keyword evidence="1" id="KW-0446">Lipid-binding</keyword>
<dbReference type="Gene3D" id="3.40.50.10170">
    <property type="match status" value="1"/>
</dbReference>
<dbReference type="AlphaFoldDB" id="A0A9Y2ERF1"/>
<proteinExistence type="predicted"/>
<sequence length="280" mass="30861">MNNIHVVLDSTARIPAELLKQHKNLHKVSLKIRVADKEWNEDELPYQQLFAELDKAKTMPQTSQPPLGEFVELFQKLVDEDAEVIVITVSGALSGTAEGARTAARSVDAKKIHVIDSETADIGQLGIAEAALQMIAEGLDCVEIVQGLKDRVRATHTMILPDSLEHLHKGGRIGGAATLLGTILQIKPVLYLTEGKISVLDKVRTRKRAMNRMIDEIAKCERIEYVGVVHAGASEEDCLELKKRVQELYPYMKVTLTETSSVVAAHTGPKALALIYQEKL</sequence>
<evidence type="ECO:0000313" key="3">
    <source>
        <dbReference type="Proteomes" id="UP001243623"/>
    </source>
</evidence>
<evidence type="ECO:0000256" key="1">
    <source>
        <dbReference type="ARBA" id="ARBA00023121"/>
    </source>
</evidence>
<dbReference type="RefSeq" id="WP_309320576.1">
    <property type="nucleotide sequence ID" value="NZ_CP120678.1"/>
</dbReference>
<dbReference type="Gene3D" id="3.30.1180.10">
    <property type="match status" value="1"/>
</dbReference>
<dbReference type="SUPFAM" id="SSF82549">
    <property type="entry name" value="DAK1/DegV-like"/>
    <property type="match status" value="1"/>
</dbReference>
<dbReference type="NCBIfam" id="TIGR00762">
    <property type="entry name" value="DegV"/>
    <property type="match status" value="1"/>
</dbReference>
<gene>
    <name evidence="2" type="ORF">P3F81_01965</name>
</gene>
<dbReference type="PANTHER" id="PTHR33434:SF2">
    <property type="entry name" value="FATTY ACID-BINDING PROTEIN TM_1468"/>
    <property type="match status" value="1"/>
</dbReference>
<evidence type="ECO:0000313" key="2">
    <source>
        <dbReference type="EMBL" id="WIW71117.1"/>
    </source>
</evidence>
<keyword evidence="3" id="KW-1185">Reference proteome</keyword>
<dbReference type="Pfam" id="PF02645">
    <property type="entry name" value="DegV"/>
    <property type="match status" value="1"/>
</dbReference>
<dbReference type="Proteomes" id="UP001243623">
    <property type="component" value="Chromosome"/>
</dbReference>
<dbReference type="InterPro" id="IPR043168">
    <property type="entry name" value="DegV_C"/>
</dbReference>
<reference evidence="2" key="1">
    <citation type="submission" date="2023-03" db="EMBL/GenBank/DDBJ databases">
        <title>Selenobaculum gbiensis gen. nov. sp. nov., a new bacterium isolated from the gut microbiota of IBD patient.</title>
        <authorList>
            <person name="Yeo S."/>
            <person name="Park H."/>
            <person name="Huh C.S."/>
        </authorList>
    </citation>
    <scope>NUCLEOTIDE SEQUENCE</scope>
    <source>
        <strain evidence="2">ICN-92133</strain>
    </source>
</reference>
<dbReference type="InterPro" id="IPR003797">
    <property type="entry name" value="DegV"/>
</dbReference>
<dbReference type="GO" id="GO:0008289">
    <property type="term" value="F:lipid binding"/>
    <property type="evidence" value="ECO:0007669"/>
    <property type="project" value="UniProtKB-KW"/>
</dbReference>
<dbReference type="EMBL" id="CP120678">
    <property type="protein sequence ID" value="WIW71117.1"/>
    <property type="molecule type" value="Genomic_DNA"/>
</dbReference>
<name>A0A9Y2ERF1_9FIRM</name>
<dbReference type="InterPro" id="IPR050270">
    <property type="entry name" value="DegV_domain_contain"/>
</dbReference>